<dbReference type="EMBL" id="QGKX02002183">
    <property type="protein sequence ID" value="KAF3487132.1"/>
    <property type="molecule type" value="Genomic_DNA"/>
</dbReference>
<evidence type="ECO:0000313" key="3">
    <source>
        <dbReference type="Proteomes" id="UP000712600"/>
    </source>
</evidence>
<dbReference type="AlphaFoldDB" id="A0A3N6RHH4"/>
<name>A0A3N6RHH4_BRACR</name>
<reference evidence="2" key="1">
    <citation type="submission" date="2019-12" db="EMBL/GenBank/DDBJ databases">
        <title>Genome sequencing and annotation of Brassica cretica.</title>
        <authorList>
            <person name="Studholme D.J."/>
            <person name="Sarris P."/>
        </authorList>
    </citation>
    <scope>NUCLEOTIDE SEQUENCE</scope>
    <source>
        <strain evidence="2">PFS-109/04</strain>
        <tissue evidence="2">Leaf</tissue>
    </source>
</reference>
<protein>
    <submittedName>
        <fullName evidence="2">Uncharacterized protein</fullName>
    </submittedName>
</protein>
<proteinExistence type="predicted"/>
<dbReference type="Proteomes" id="UP000712600">
    <property type="component" value="Unassembled WGS sequence"/>
</dbReference>
<organism evidence="2 3">
    <name type="scientific">Brassica cretica</name>
    <name type="common">Mustard</name>
    <dbReference type="NCBI Taxonomy" id="69181"/>
    <lineage>
        <taxon>Eukaryota</taxon>
        <taxon>Viridiplantae</taxon>
        <taxon>Streptophyta</taxon>
        <taxon>Embryophyta</taxon>
        <taxon>Tracheophyta</taxon>
        <taxon>Spermatophyta</taxon>
        <taxon>Magnoliopsida</taxon>
        <taxon>eudicotyledons</taxon>
        <taxon>Gunneridae</taxon>
        <taxon>Pentapetalae</taxon>
        <taxon>rosids</taxon>
        <taxon>malvids</taxon>
        <taxon>Brassicales</taxon>
        <taxon>Brassicaceae</taxon>
        <taxon>Brassiceae</taxon>
        <taxon>Brassica</taxon>
    </lineage>
</organism>
<comment type="caution">
    <text evidence="2">The sequence shown here is derived from an EMBL/GenBank/DDBJ whole genome shotgun (WGS) entry which is preliminary data.</text>
</comment>
<evidence type="ECO:0000313" key="2">
    <source>
        <dbReference type="EMBL" id="KAF3487132.1"/>
    </source>
</evidence>
<gene>
    <name evidence="2" type="ORF">F2Q69_00053344</name>
</gene>
<evidence type="ECO:0000256" key="1">
    <source>
        <dbReference type="SAM" id="MobiDB-lite"/>
    </source>
</evidence>
<accession>A0A3N6RHH4</accession>
<feature type="region of interest" description="Disordered" evidence="1">
    <location>
        <begin position="1"/>
        <end position="29"/>
    </location>
</feature>
<sequence length="333" mass="38314">MTYEISEHNDTKLSRRPKVMGDVKPKKAKEDHGSLYMRIEHDLNLQRCREAERMQMAFEIENNRKMLEAQYIQASKAPSITSQHRNYISTTTPTTQRPSSQVLDQWLADHYSGRQTSDSQQPTTMIPQTTTCLPMWEFPQETKNTFSMYDPQHVNTSTQEKRQFNKSLNYNMTQGFINPYVTTEPQSMPGSSTVTTQPELQLNDDFLIHDLYRNPSFLPTSVPQTVDSLHQVISNITSPLSTAPQPIQTYAPNHTYNYPEYNTLERVKAQLSALQYSSTSRIQVTPFCETNLSSSVTRDDEEDPVDMYIDWGKYEEVDIDELDPVEALLALGF</sequence>